<name>A0A034WRC0_BACDO</name>
<dbReference type="SUPFAM" id="SSF53098">
    <property type="entry name" value="Ribonuclease H-like"/>
    <property type="match status" value="1"/>
</dbReference>
<dbReference type="InterPro" id="IPR012337">
    <property type="entry name" value="RNaseH-like_sf"/>
</dbReference>
<proteinExistence type="predicted"/>
<evidence type="ECO:0000259" key="1">
    <source>
        <dbReference type="Pfam" id="PF05699"/>
    </source>
</evidence>
<protein>
    <recommendedName>
        <fullName evidence="1">HAT C-terminal dimerisation domain-containing protein</fullName>
    </recommendedName>
</protein>
<dbReference type="InterPro" id="IPR008906">
    <property type="entry name" value="HATC_C_dom"/>
</dbReference>
<evidence type="ECO:0000313" key="2">
    <source>
        <dbReference type="EMBL" id="JAC56705.1"/>
    </source>
</evidence>
<dbReference type="GO" id="GO:0046983">
    <property type="term" value="F:protein dimerization activity"/>
    <property type="evidence" value="ECO:0007669"/>
    <property type="project" value="InterPro"/>
</dbReference>
<dbReference type="EMBL" id="GAKP01002247">
    <property type="protein sequence ID" value="JAC56705.1"/>
    <property type="molecule type" value="Transcribed_RNA"/>
</dbReference>
<dbReference type="Pfam" id="PF05699">
    <property type="entry name" value="Dimer_Tnp_hAT"/>
    <property type="match status" value="1"/>
</dbReference>
<sequence length="118" mass="14087">MVRIISYILSLPGTSATVERVFSLINQIWSDEKSQIKIETLRDLLYVRYNIKMTCKEFFEFLKMQPKMLKEIASNEKYAFKNAKQINENKNKYAEICMQKNEFGYRKINCFLHNLTIN</sequence>
<reference evidence="2" key="1">
    <citation type="journal article" date="2014" name="BMC Genomics">
        <title>Characterizing the developmental transcriptome of the oriental fruit fly, Bactrocera dorsalis (Diptera: Tephritidae) through comparative genomic analysis with Drosophila melanogaster utilizing modENCODE datasets.</title>
        <authorList>
            <person name="Geib S.M."/>
            <person name="Calla B."/>
            <person name="Hall B."/>
            <person name="Hou S."/>
            <person name="Manoukis N.C."/>
        </authorList>
    </citation>
    <scope>NUCLEOTIDE SEQUENCE</scope>
    <source>
        <strain evidence="2">Punador</strain>
    </source>
</reference>
<organism evidence="2">
    <name type="scientific">Bactrocera dorsalis</name>
    <name type="common">Oriental fruit fly</name>
    <name type="synonym">Dacus dorsalis</name>
    <dbReference type="NCBI Taxonomy" id="27457"/>
    <lineage>
        <taxon>Eukaryota</taxon>
        <taxon>Metazoa</taxon>
        <taxon>Ecdysozoa</taxon>
        <taxon>Arthropoda</taxon>
        <taxon>Hexapoda</taxon>
        <taxon>Insecta</taxon>
        <taxon>Pterygota</taxon>
        <taxon>Neoptera</taxon>
        <taxon>Endopterygota</taxon>
        <taxon>Diptera</taxon>
        <taxon>Brachycera</taxon>
        <taxon>Muscomorpha</taxon>
        <taxon>Tephritoidea</taxon>
        <taxon>Tephritidae</taxon>
        <taxon>Bactrocera</taxon>
        <taxon>Bactrocera</taxon>
    </lineage>
</organism>
<dbReference type="AlphaFoldDB" id="A0A034WRC0"/>
<accession>A0A034WRC0</accession>
<feature type="domain" description="HAT C-terminal dimerisation" evidence="1">
    <location>
        <begin position="3"/>
        <end position="51"/>
    </location>
</feature>